<gene>
    <name evidence="1" type="ORF">7F7_19</name>
</gene>
<organism evidence="1">
    <name type="scientific">uncultured Caudovirales phage</name>
    <dbReference type="NCBI Taxonomy" id="2100421"/>
    <lineage>
        <taxon>Viruses</taxon>
        <taxon>Duplodnaviria</taxon>
        <taxon>Heunggongvirae</taxon>
        <taxon>Uroviricota</taxon>
        <taxon>Caudoviricetes</taxon>
        <taxon>Peduoviridae</taxon>
        <taxon>Maltschvirus</taxon>
        <taxon>Maltschvirus maltsch</taxon>
    </lineage>
</organism>
<reference evidence="1" key="1">
    <citation type="submission" date="2017-06" db="EMBL/GenBank/DDBJ databases">
        <title>Novel phages from South African skin metaviromes.</title>
        <authorList>
            <person name="van Zyl L.J."/>
            <person name="Abrahams Y."/>
            <person name="Stander E.A."/>
            <person name="Kirby B.M."/>
            <person name="Clavaud C."/>
            <person name="Farcet C."/>
            <person name="Breton L."/>
            <person name="Trindade M.I."/>
        </authorList>
    </citation>
    <scope>NUCLEOTIDE SEQUENCE</scope>
</reference>
<evidence type="ECO:0000313" key="1">
    <source>
        <dbReference type="EMBL" id="ASN70459.1"/>
    </source>
</evidence>
<sequence>MASNNFSGIRADGLKQLQKDLENKFSRQRMNKIIDKALIKAGNIVLDAIKSNIRYFRDTGAEYEEAKLSAPYWDKGVRSVRVYWEGPHHRYSIVHLNEKGFHARNGKFIRPKGFGAIDKALRTAEKEFYKTVQEEVEKLL</sequence>
<protein>
    <submittedName>
        <fullName evidence="1">Uncharacterized protein</fullName>
    </submittedName>
</protein>
<proteinExistence type="predicted"/>
<dbReference type="EMBL" id="MF417907">
    <property type="protein sequence ID" value="ASN70459.1"/>
    <property type="molecule type" value="Genomic_DNA"/>
</dbReference>
<accession>A0A2H4J781</accession>
<name>A0A2H4J781_9CAUD</name>